<dbReference type="Gene3D" id="3.40.50.300">
    <property type="entry name" value="P-loop containing nucleotide triphosphate hydrolases"/>
    <property type="match status" value="1"/>
</dbReference>
<evidence type="ECO:0000313" key="2">
    <source>
        <dbReference type="Proteomes" id="UP000007726"/>
    </source>
</evidence>
<evidence type="ECO:0000313" key="1">
    <source>
        <dbReference type="EMBL" id="ACL21325.1"/>
    </source>
</evidence>
<gene>
    <name evidence="1" type="ordered locus">Dhaf_3307</name>
</gene>
<dbReference type="SUPFAM" id="SSF52540">
    <property type="entry name" value="P-loop containing nucleoside triphosphate hydrolases"/>
    <property type="match status" value="1"/>
</dbReference>
<dbReference type="InterPro" id="IPR043504">
    <property type="entry name" value="Peptidase_S1_PA_chymotrypsin"/>
</dbReference>
<dbReference type="Gene3D" id="2.40.10.10">
    <property type="entry name" value="Trypsin-like serine proteases"/>
    <property type="match status" value="2"/>
</dbReference>
<dbReference type="SUPFAM" id="SSF50494">
    <property type="entry name" value="Trypsin-like serine proteases"/>
    <property type="match status" value="1"/>
</dbReference>
<name>B8G2H5_DESHD</name>
<dbReference type="RefSeq" id="WP_015944523.1">
    <property type="nucleotide sequence ID" value="NC_011830.1"/>
</dbReference>
<dbReference type="KEGG" id="dhd:Dhaf_3307"/>
<dbReference type="Proteomes" id="UP000007726">
    <property type="component" value="Chromosome"/>
</dbReference>
<dbReference type="HOGENOM" id="CLU_314684_0_0_9"/>
<dbReference type="InterPro" id="IPR027417">
    <property type="entry name" value="P-loop_NTPase"/>
</dbReference>
<sequence>MEKYIVKVRSYLREECIEYGTGIMIGRNLVLTPRHVTCGERHTVWVGGKEEESCVVNENNVAVVLEIGNSDDSYCIADIFSDDEVLDEESRWSVSGFITSQQCEHHVRGTGIIISPVKDEEWDYHLAAITAGIADNYQGLSGSPVFCDHRIVGILQMQAYNSSGALGVRMSSVEMFQDLLAKENFKPNAYHMLLKEACVQYTRSQIDKNVKSKKYIADIFVEEGDYKENLRYFADPMLFLKKAIRDAKMLDFKNVNFYLGKQGKQEIDFSDLTENFSVTELEPLHSCLGDRVSDGISLLAELDKYFYSDTSSLEESYDLRQNSLNNSVKYYLSDIKDNIDFIEKKYILLTKDAGQGKTNFVCDFTANFLMRKGYCALYFNAYDFRENPIALLKQKLSLDGVYSFSYGNKILRREWNRTKKPLVVIIDGLNENSLVKNFGQCIRDFLEECQAYPYIKVIMTTRNEFLKERFEVIEEGTYSRAYKHIDMWQRSDDFKGRIFRGYLNFFGITIRENTLTNRFYDALTSDVLLLRFFCEANEGKKQIYVYDVYKYDVFRQYLNLKSQEYQKDQPVLNPQDSLYTLLDKISEYMIRKKTFFNVPSGIFNKSEQELLYQMLDNEVIFKDEQILKTGMLMKNTIVISFTFDEFRDFCITNYILTHLAEQDAFLSFWDQMNEENLTIREGVQKYIFYLARTESQEDLLPIIEALPEYENLYWLYIWGLEDRHFTAHDKEAWRMQLVANGPHAEKVVHDLLGKYDCEFFGKINIRLLFEALDVLAEKIDLYDAFIKRMFGVYREKKGAYNNPRPESVWPFNRMIQRIAEDVNDDAWNVRHSEWYRLSIYLLELENRGALDLWCKLYEVSPEVAVRILEEMNRHQSSLILGNVKEILQHLEKFRKGEPWDQRIERLAQENSFCRDIPGGRELFSKLLFD</sequence>
<dbReference type="InterPro" id="IPR009003">
    <property type="entry name" value="Peptidase_S1_PA"/>
</dbReference>
<reference evidence="1 2" key="1">
    <citation type="journal article" date="2012" name="BMC Microbiol.">
        <title>Genome sequence of Desulfitobacterium hafniense DCB-2, a Gram-positive anaerobe capable of dehalogenation and metal reduction.</title>
        <authorList>
            <person name="Kim S.H."/>
            <person name="Harzman C."/>
            <person name="Davis J.K."/>
            <person name="Hutcheson R."/>
            <person name="Broderick J.B."/>
            <person name="Marsh T.L."/>
            <person name="Tiedje J.M."/>
        </authorList>
    </citation>
    <scope>NUCLEOTIDE SEQUENCE [LARGE SCALE GENOMIC DNA]</scope>
    <source>
        <strain evidence="2">DSM 10664 / DCB-2</strain>
    </source>
</reference>
<protein>
    <recommendedName>
        <fullName evidence="3">Serine protease</fullName>
    </recommendedName>
</protein>
<dbReference type="EMBL" id="CP001336">
    <property type="protein sequence ID" value="ACL21325.1"/>
    <property type="molecule type" value="Genomic_DNA"/>
</dbReference>
<organism evidence="1 2">
    <name type="scientific">Desulfitobacterium hafniense (strain DSM 10664 / DCB-2)</name>
    <dbReference type="NCBI Taxonomy" id="272564"/>
    <lineage>
        <taxon>Bacteria</taxon>
        <taxon>Bacillati</taxon>
        <taxon>Bacillota</taxon>
        <taxon>Clostridia</taxon>
        <taxon>Eubacteriales</taxon>
        <taxon>Desulfitobacteriaceae</taxon>
        <taxon>Desulfitobacterium</taxon>
    </lineage>
</organism>
<evidence type="ECO:0008006" key="3">
    <source>
        <dbReference type="Google" id="ProtNLM"/>
    </source>
</evidence>
<accession>B8G2H5</accession>
<proteinExistence type="predicted"/>
<dbReference type="AlphaFoldDB" id="B8G2H5"/>